<dbReference type="AlphaFoldDB" id="A0A6J5Z5Z4"/>
<organism evidence="2">
    <name type="scientific">freshwater metagenome</name>
    <dbReference type="NCBI Taxonomy" id="449393"/>
    <lineage>
        <taxon>unclassified sequences</taxon>
        <taxon>metagenomes</taxon>
        <taxon>ecological metagenomes</taxon>
    </lineage>
</organism>
<proteinExistence type="predicted"/>
<name>A0A6J5Z5Z4_9ZZZZ</name>
<sequence length="610" mass="66744">MDRRSNPPRIRQTWLRRVFWFATAFMVWVLSSFGLWLYSAYQVSGLLKLSQTDVTSPSKIVDSLASASTHARRVSIFSDLTAIQLATHVPKIGDEISTARTLSHAAGKLSDVLATGATFGKSVYSTNAQDRLFSDGRINLELVEALIAKEPMLAAAINDADWILTHDECSGSLCSQVTDLHKKIEKSKTLLSILEQSMPAIPPALGRGKTSRFLITIGNEAELRASGGAPLSVALLEIDNGYIKVSKMGQISTEIFPGNPKISWQHLMSEPFVSDPLQPIKFVNANMHPDFTIAGEEIVRGWQANGGDTLDGVISIDSTALANVLEQTGPVATPGFGNITGENFKQRMLIDSYRQLSNEGQRQNINNLIGQALISRATSSQFPTVLDALLATAPGRHIQIHMQDVNLQVLISTLHLDGATPDKRAEFGSDLIGLYSKNRNQAKSDVFQKRQIIQHVVLHKDGSADIERIIKVKNDVPPGVSGEGTIGYTTVLNSSYWCSYLPTNAEDVTMLLPDGYPNMALYNNGYQSKLAFTRGGEIKPGAEVSMTLKYRLPAGFIRNERYSVAFGPQPIANPVVLTVTVEYDYGTKSGQIDTLIAEQSMDRYVELSNL</sequence>
<dbReference type="Pfam" id="PF13196">
    <property type="entry name" value="DUF4012"/>
    <property type="match status" value="1"/>
</dbReference>
<keyword evidence="1" id="KW-0472">Membrane</keyword>
<dbReference type="InterPro" id="IPR025101">
    <property type="entry name" value="DUF4012"/>
</dbReference>
<gene>
    <name evidence="2" type="ORF">UFOPK3770_00563</name>
</gene>
<dbReference type="EMBL" id="CAESAJ010000045">
    <property type="protein sequence ID" value="CAB4335909.1"/>
    <property type="molecule type" value="Genomic_DNA"/>
</dbReference>
<reference evidence="2" key="1">
    <citation type="submission" date="2020-05" db="EMBL/GenBank/DDBJ databases">
        <authorList>
            <person name="Chiriac C."/>
            <person name="Salcher M."/>
            <person name="Ghai R."/>
            <person name="Kavagutti S V."/>
        </authorList>
    </citation>
    <scope>NUCLEOTIDE SEQUENCE</scope>
</reference>
<evidence type="ECO:0000313" key="2">
    <source>
        <dbReference type="EMBL" id="CAB4335909.1"/>
    </source>
</evidence>
<accession>A0A6J5Z5Z4</accession>
<feature type="transmembrane region" description="Helical" evidence="1">
    <location>
        <begin position="20"/>
        <end position="41"/>
    </location>
</feature>
<keyword evidence="1" id="KW-0812">Transmembrane</keyword>
<keyword evidence="1" id="KW-1133">Transmembrane helix</keyword>
<protein>
    <submittedName>
        <fullName evidence="2">Unannotated protein</fullName>
    </submittedName>
</protein>
<evidence type="ECO:0000256" key="1">
    <source>
        <dbReference type="SAM" id="Phobius"/>
    </source>
</evidence>